<evidence type="ECO:0008006" key="4">
    <source>
        <dbReference type="Google" id="ProtNLM"/>
    </source>
</evidence>
<protein>
    <recommendedName>
        <fullName evidence="4">DUF3016 domain-containing protein</fullName>
    </recommendedName>
</protein>
<proteinExistence type="predicted"/>
<keyword evidence="1" id="KW-0732">Signal</keyword>
<organism evidence="2 3">
    <name type="scientific">Solilutibacter silvestris</name>
    <dbReference type="NCBI Taxonomy" id="1645665"/>
    <lineage>
        <taxon>Bacteria</taxon>
        <taxon>Pseudomonadati</taxon>
        <taxon>Pseudomonadota</taxon>
        <taxon>Gammaproteobacteria</taxon>
        <taxon>Lysobacterales</taxon>
        <taxon>Lysobacteraceae</taxon>
        <taxon>Solilutibacter</taxon>
    </lineage>
</organism>
<gene>
    <name evidence="2" type="ORF">Lysil_0973</name>
</gene>
<feature type="chain" id="PRO_5014355362" description="DUF3016 domain-containing protein" evidence="1">
    <location>
        <begin position="18"/>
        <end position="174"/>
    </location>
</feature>
<dbReference type="EMBL" id="NPZB01000001">
    <property type="protein sequence ID" value="PNS09344.1"/>
    <property type="molecule type" value="Genomic_DNA"/>
</dbReference>
<keyword evidence="3" id="KW-1185">Reference proteome</keyword>
<dbReference type="Proteomes" id="UP000236220">
    <property type="component" value="Unassembled WGS sequence"/>
</dbReference>
<accession>A0A2K1Q2U5</accession>
<evidence type="ECO:0000313" key="2">
    <source>
        <dbReference type="EMBL" id="PNS09344.1"/>
    </source>
</evidence>
<dbReference type="RefSeq" id="WP_103074402.1">
    <property type="nucleotide sequence ID" value="NZ_NPZB01000001.1"/>
</dbReference>
<dbReference type="PROSITE" id="PS51257">
    <property type="entry name" value="PROKAR_LIPOPROTEIN"/>
    <property type="match status" value="1"/>
</dbReference>
<dbReference type="Pfam" id="PF11454">
    <property type="entry name" value="DUF3016"/>
    <property type="match status" value="1"/>
</dbReference>
<reference evidence="2 3" key="1">
    <citation type="submission" date="2017-08" db="EMBL/GenBank/DDBJ databases">
        <title>Lysobacter sylvestris genome.</title>
        <authorList>
            <person name="Zhang D.-C."/>
            <person name="Albuquerque L."/>
            <person name="Franca L."/>
            <person name="Froufe H.J.C."/>
            <person name="Barroso C."/>
            <person name="Egas C."/>
            <person name="Da Costa M."/>
            <person name="Margesin R."/>
        </authorList>
    </citation>
    <scope>NUCLEOTIDE SEQUENCE [LARGE SCALE GENOMIC DNA]</scope>
    <source>
        <strain evidence="2 3">AM20-91</strain>
    </source>
</reference>
<name>A0A2K1Q2U5_9GAMM</name>
<comment type="caution">
    <text evidence="2">The sequence shown here is derived from an EMBL/GenBank/DDBJ whole genome shotgun (WGS) entry which is preliminary data.</text>
</comment>
<evidence type="ECO:0000256" key="1">
    <source>
        <dbReference type="SAM" id="SignalP"/>
    </source>
</evidence>
<evidence type="ECO:0000313" key="3">
    <source>
        <dbReference type="Proteomes" id="UP000236220"/>
    </source>
</evidence>
<feature type="signal peptide" evidence="1">
    <location>
        <begin position="1"/>
        <end position="17"/>
    </location>
</feature>
<sequence length="174" mass="19208">MRTLTIALASALLAACAATPARDPQPLQLPANDRVNVSWADPASFSEHSCDFAPGGRDNAWVGDLAKYTRDQAMKRLPAGAHLDVRFIDIDRAGECRPDRMGSEQIRIIRDIYPPRITLHYRLSGTGVAAADADARLSDLAFMMNPPGLPGNSDPLRYEKRVIDDWLRKLLGKR</sequence>
<dbReference type="AlphaFoldDB" id="A0A2K1Q2U5"/>
<dbReference type="InterPro" id="IPR021557">
    <property type="entry name" value="DUF3016"/>
</dbReference>